<evidence type="ECO:0000256" key="1">
    <source>
        <dbReference type="SAM" id="MobiDB-lite"/>
    </source>
</evidence>
<feature type="region of interest" description="Disordered" evidence="1">
    <location>
        <begin position="125"/>
        <end position="163"/>
    </location>
</feature>
<dbReference type="CDD" id="cd13245">
    <property type="entry name" value="PH_PLEKHG7"/>
    <property type="match status" value="1"/>
</dbReference>
<dbReference type="InterPro" id="IPR000219">
    <property type="entry name" value="DH_dom"/>
</dbReference>
<sequence length="788" mass="88696">MILVDRLSGLRLLMVSHFSMPLVKIIVTWLLSCSSLTLSTPFLAAVAFAASALYWGLSKAKSEDRSRSFTIPNLPSQISAPAVTCTAAVIHSRELCATEPSMSSSQPAALDRHSSSPVLLNGFSSTSSISSGTTTAGRPPIAHRSHSRQRTSHSQSTQSIDVPETVLEVLSPIGSAPQIPPEPVPSVASLQSRRPALTPVQTFAESRQSSLASNGDLSDIRVPSTPGTPLCVHNYERRRSSVVVIPPMQICPGDLLVYGTHPNTPNVSSSGMKPPKSPASSFEKQDFAGSTASLPNSDGGSGPDSARKKPWSIMKLFDRSSRSKSDSMNLEDQLLTLKTCEFHDESLMRYKILHWSDLTILDGLELPEAEIKRREAIWEMFQSELVLLLDHLLVLKHVFLEPLKQLQVEGFIMHAAPEKLFGNIDELCSTSYELCINFAELMEQGAKRAEHFVTVDQIAQLLQRNSESYEFEPEDDRTLAFQRYCLHYINALNYLEQVRKHDDFNEYEKYCSQDRRCHRLQLTDLLVTPVQHTMKRPLLLREICKHSEKCGYDCTQLKALLEETESSLRGLDEKINWLRNFEKLQVIQKQLVWPSVIDLQDPKIFIPDVLKQHLAKQPCEGLILSPRRIIIQEGPLSMIENGKPVEMQVFLFDDMLLLTKKRKSLGKKRSTVSEAYSLVGSWSQGWNSDSSTKYVVYKQPMPLDRIMVHDMSPSETSNSMLKNSFVILHVSRYQQIISAATLQAANDATRVLWLSKIRLAMDRWRAQHFDQKITLEQTRTQFSTVSEF</sequence>
<reference evidence="4 5" key="1">
    <citation type="journal article" date="2016" name="Nat. Commun.">
        <title>Extremotolerant tardigrade genome and improved radiotolerance of human cultured cells by tardigrade-unique protein.</title>
        <authorList>
            <person name="Hashimoto T."/>
            <person name="Horikawa D.D."/>
            <person name="Saito Y."/>
            <person name="Kuwahara H."/>
            <person name="Kozuka-Hata H."/>
            <person name="Shin-I T."/>
            <person name="Minakuchi Y."/>
            <person name="Ohishi K."/>
            <person name="Motoyama A."/>
            <person name="Aizu T."/>
            <person name="Enomoto A."/>
            <person name="Kondo K."/>
            <person name="Tanaka S."/>
            <person name="Hara Y."/>
            <person name="Koshikawa S."/>
            <person name="Sagara H."/>
            <person name="Miura T."/>
            <person name="Yokobori S."/>
            <person name="Miyagawa K."/>
            <person name="Suzuki Y."/>
            <person name="Kubo T."/>
            <person name="Oyama M."/>
            <person name="Kohara Y."/>
            <person name="Fujiyama A."/>
            <person name="Arakawa K."/>
            <person name="Katayama T."/>
            <person name="Toyoda A."/>
            <person name="Kunieda T."/>
        </authorList>
    </citation>
    <scope>NUCLEOTIDE SEQUENCE [LARGE SCALE GENOMIC DNA]</scope>
    <source>
        <strain evidence="4 5">YOKOZUNA-1</strain>
    </source>
</reference>
<dbReference type="PANTHER" id="PTHR13217:SF6">
    <property type="entry name" value="PLECKSTRIN HOMOLOGY DOMAIN-CONTAINING FAMILY G MEMBER 7"/>
    <property type="match status" value="1"/>
</dbReference>
<protein>
    <recommendedName>
        <fullName evidence="6">DH domain-containing protein</fullName>
    </recommendedName>
</protein>
<feature type="compositionally biased region" description="Basic residues" evidence="1">
    <location>
        <begin position="141"/>
        <end position="151"/>
    </location>
</feature>
<feature type="domain" description="PH" evidence="2">
    <location>
        <begin position="629"/>
        <end position="762"/>
    </location>
</feature>
<feature type="domain" description="DH" evidence="3">
    <location>
        <begin position="372"/>
        <end position="574"/>
    </location>
</feature>
<dbReference type="Gene3D" id="2.30.29.30">
    <property type="entry name" value="Pleckstrin-homology domain (PH domain)/Phosphotyrosine-binding domain (PTB)"/>
    <property type="match status" value="1"/>
</dbReference>
<dbReference type="GO" id="GO:0005085">
    <property type="term" value="F:guanyl-nucleotide exchange factor activity"/>
    <property type="evidence" value="ECO:0007669"/>
    <property type="project" value="InterPro"/>
</dbReference>
<dbReference type="SMART" id="SM00325">
    <property type="entry name" value="RhoGEF"/>
    <property type="match status" value="1"/>
</dbReference>
<evidence type="ECO:0000313" key="4">
    <source>
        <dbReference type="EMBL" id="GAV01081.1"/>
    </source>
</evidence>
<dbReference type="Gene3D" id="1.20.900.10">
    <property type="entry name" value="Dbl homology (DH) domain"/>
    <property type="match status" value="1"/>
</dbReference>
<feature type="compositionally biased region" description="Low complexity" evidence="1">
    <location>
        <begin position="125"/>
        <end position="135"/>
    </location>
</feature>
<dbReference type="AlphaFoldDB" id="A0A1D1VJH0"/>
<dbReference type="SUPFAM" id="SSF48065">
    <property type="entry name" value="DBL homology domain (DH-domain)"/>
    <property type="match status" value="1"/>
</dbReference>
<evidence type="ECO:0008006" key="6">
    <source>
        <dbReference type="Google" id="ProtNLM"/>
    </source>
</evidence>
<dbReference type="InterPro" id="IPR001849">
    <property type="entry name" value="PH_domain"/>
</dbReference>
<dbReference type="GO" id="GO:0007266">
    <property type="term" value="P:Rho protein signal transduction"/>
    <property type="evidence" value="ECO:0007669"/>
    <property type="project" value="TreeGrafter"/>
</dbReference>
<feature type="compositionally biased region" description="Polar residues" evidence="1">
    <location>
        <begin position="262"/>
        <end position="271"/>
    </location>
</feature>
<name>A0A1D1VJH0_RAMVA</name>
<accession>A0A1D1VJH0</accession>
<dbReference type="InterPro" id="IPR011993">
    <property type="entry name" value="PH-like_dom_sf"/>
</dbReference>
<dbReference type="Proteomes" id="UP000186922">
    <property type="component" value="Unassembled WGS sequence"/>
</dbReference>
<keyword evidence="5" id="KW-1185">Reference proteome</keyword>
<proteinExistence type="predicted"/>
<dbReference type="SMART" id="SM00233">
    <property type="entry name" value="PH"/>
    <property type="match status" value="1"/>
</dbReference>
<dbReference type="InterPro" id="IPR035899">
    <property type="entry name" value="DBL_dom_sf"/>
</dbReference>
<organism evidence="4 5">
    <name type="scientific">Ramazzottius varieornatus</name>
    <name type="common">Water bear</name>
    <name type="synonym">Tardigrade</name>
    <dbReference type="NCBI Taxonomy" id="947166"/>
    <lineage>
        <taxon>Eukaryota</taxon>
        <taxon>Metazoa</taxon>
        <taxon>Ecdysozoa</taxon>
        <taxon>Tardigrada</taxon>
        <taxon>Eutardigrada</taxon>
        <taxon>Parachela</taxon>
        <taxon>Hypsibioidea</taxon>
        <taxon>Ramazzottiidae</taxon>
        <taxon>Ramazzottius</taxon>
    </lineage>
</organism>
<feature type="compositionally biased region" description="Polar residues" evidence="1">
    <location>
        <begin position="278"/>
        <end position="298"/>
    </location>
</feature>
<dbReference type="InterPro" id="IPR040181">
    <property type="entry name" value="PKHG5/7"/>
</dbReference>
<dbReference type="EMBL" id="BDGG01000006">
    <property type="protein sequence ID" value="GAV01081.1"/>
    <property type="molecule type" value="Genomic_DNA"/>
</dbReference>
<evidence type="ECO:0000313" key="5">
    <source>
        <dbReference type="Proteomes" id="UP000186922"/>
    </source>
</evidence>
<dbReference type="STRING" id="947166.A0A1D1VJH0"/>
<evidence type="ECO:0000259" key="3">
    <source>
        <dbReference type="PROSITE" id="PS50010"/>
    </source>
</evidence>
<comment type="caution">
    <text evidence="4">The sequence shown here is derived from an EMBL/GenBank/DDBJ whole genome shotgun (WGS) entry which is preliminary data.</text>
</comment>
<dbReference type="PANTHER" id="PTHR13217">
    <property type="entry name" value="PLECKSTRIN HOMOLOGY DOMAIN-CONTAINING FAMILY G MEMBER 7"/>
    <property type="match status" value="1"/>
</dbReference>
<dbReference type="Pfam" id="PF16652">
    <property type="entry name" value="PH_13"/>
    <property type="match status" value="1"/>
</dbReference>
<dbReference type="OrthoDB" id="5585231at2759"/>
<dbReference type="PROSITE" id="PS50010">
    <property type="entry name" value="DH_2"/>
    <property type="match status" value="1"/>
</dbReference>
<feature type="region of interest" description="Disordered" evidence="1">
    <location>
        <begin position="262"/>
        <end position="308"/>
    </location>
</feature>
<gene>
    <name evidence="4" type="primary">RvY_11848-1</name>
    <name evidence="4" type="synonym">RvY_11848.1</name>
    <name evidence="4" type="ORF">RvY_11848</name>
</gene>
<dbReference type="SUPFAM" id="SSF50729">
    <property type="entry name" value="PH domain-like"/>
    <property type="match status" value="1"/>
</dbReference>
<dbReference type="PROSITE" id="PS50003">
    <property type="entry name" value="PH_DOMAIN"/>
    <property type="match status" value="1"/>
</dbReference>
<dbReference type="Pfam" id="PF00621">
    <property type="entry name" value="RhoGEF"/>
    <property type="match status" value="1"/>
</dbReference>
<evidence type="ECO:0000259" key="2">
    <source>
        <dbReference type="PROSITE" id="PS50003"/>
    </source>
</evidence>